<dbReference type="AlphaFoldDB" id="A0A6J4KRB3"/>
<dbReference type="EMBL" id="CADCUB010000033">
    <property type="protein sequence ID" value="CAA9311964.1"/>
    <property type="molecule type" value="Genomic_DNA"/>
</dbReference>
<name>A0A6J4KRB3_9ACTN</name>
<reference evidence="2" key="1">
    <citation type="submission" date="2020-02" db="EMBL/GenBank/DDBJ databases">
        <authorList>
            <person name="Meier V. D."/>
        </authorList>
    </citation>
    <scope>NUCLEOTIDE SEQUENCE</scope>
    <source>
        <strain evidence="2">AVDCRST_MAG07</strain>
    </source>
</reference>
<protein>
    <recommendedName>
        <fullName evidence="1">DICT domain-containing protein</fullName>
    </recommendedName>
</protein>
<evidence type="ECO:0000259" key="1">
    <source>
        <dbReference type="Pfam" id="PF10069"/>
    </source>
</evidence>
<dbReference type="Pfam" id="PF10069">
    <property type="entry name" value="DICT"/>
    <property type="match status" value="1"/>
</dbReference>
<gene>
    <name evidence="2" type="ORF">AVDCRST_MAG07-663</name>
</gene>
<feature type="domain" description="DICT" evidence="1">
    <location>
        <begin position="13"/>
        <end position="116"/>
    </location>
</feature>
<proteinExistence type="predicted"/>
<accession>A0A6J4KRB3</accession>
<dbReference type="InterPro" id="IPR019278">
    <property type="entry name" value="DICT_dom"/>
</dbReference>
<evidence type="ECO:0000313" key="2">
    <source>
        <dbReference type="EMBL" id="CAA9311964.1"/>
    </source>
</evidence>
<organism evidence="2">
    <name type="scientific">uncultured Frankineae bacterium</name>
    <dbReference type="NCBI Taxonomy" id="437475"/>
    <lineage>
        <taxon>Bacteria</taxon>
        <taxon>Bacillati</taxon>
        <taxon>Actinomycetota</taxon>
        <taxon>Actinomycetes</taxon>
        <taxon>Frankiales</taxon>
        <taxon>environmental samples</taxon>
    </lineage>
</organism>
<sequence>MDSPTPYAVVSRAERPQLATKAEVLALCRRLERGALVERPDAVAASLQDARYLSERTRELYGRLAAVGVPVTVHARGLHAWIAPGVRGVDVDDDDPVGDEWVLVLASSRAPVVLAATDLRRPAAADLDRSFLCAVSRDPEVVAGCLRLLGPAAGGLHSVQRSSAAAG</sequence>